<proteinExistence type="predicted"/>
<dbReference type="PANTHER" id="PTHR34472">
    <property type="entry name" value="SULFUR CARRIER PROTEIN THIS"/>
    <property type="match status" value="1"/>
</dbReference>
<protein>
    <submittedName>
        <fullName evidence="1">Sulfur carrier protein ThiS</fullName>
    </submittedName>
</protein>
<dbReference type="InterPro" id="IPR003749">
    <property type="entry name" value="ThiS/MoaD-like"/>
</dbReference>
<dbReference type="SUPFAM" id="SSF54285">
    <property type="entry name" value="MoaD/ThiS"/>
    <property type="match status" value="1"/>
</dbReference>
<keyword evidence="2" id="KW-1185">Reference proteome</keyword>
<evidence type="ECO:0000313" key="1">
    <source>
        <dbReference type="EMBL" id="RDE19177.1"/>
    </source>
</evidence>
<dbReference type="CDD" id="cd00565">
    <property type="entry name" value="Ubl_ThiS"/>
    <property type="match status" value="1"/>
</dbReference>
<evidence type="ECO:0000313" key="2">
    <source>
        <dbReference type="Proteomes" id="UP000253769"/>
    </source>
</evidence>
<dbReference type="Pfam" id="PF02597">
    <property type="entry name" value="ThiS"/>
    <property type="match status" value="1"/>
</dbReference>
<dbReference type="AlphaFoldDB" id="A0A369WC01"/>
<dbReference type="InterPro" id="IPR010035">
    <property type="entry name" value="Thi_S"/>
</dbReference>
<accession>A0A369WC01</accession>
<dbReference type="Gene3D" id="3.10.20.30">
    <property type="match status" value="1"/>
</dbReference>
<dbReference type="OrthoDB" id="9800283at2"/>
<gene>
    <name evidence="1" type="primary">thiS</name>
    <name evidence="1" type="ORF">DV711_15410</name>
</gene>
<dbReference type="InterPro" id="IPR016155">
    <property type="entry name" value="Mopterin_synth/thiamin_S_b"/>
</dbReference>
<dbReference type="InterPro" id="IPR012675">
    <property type="entry name" value="Beta-grasp_dom_sf"/>
</dbReference>
<name>A0A369WC01_9GAMM</name>
<dbReference type="PANTHER" id="PTHR34472:SF1">
    <property type="entry name" value="SULFUR CARRIER PROTEIN THIS"/>
    <property type="match status" value="1"/>
</dbReference>
<organism evidence="1 2">
    <name type="scientific">Motiliproteus coralliicola</name>
    <dbReference type="NCBI Taxonomy" id="2283196"/>
    <lineage>
        <taxon>Bacteria</taxon>
        <taxon>Pseudomonadati</taxon>
        <taxon>Pseudomonadota</taxon>
        <taxon>Gammaproteobacteria</taxon>
        <taxon>Oceanospirillales</taxon>
        <taxon>Oceanospirillaceae</taxon>
        <taxon>Motiliproteus</taxon>
    </lineage>
</organism>
<dbReference type="EMBL" id="QQOH01000004">
    <property type="protein sequence ID" value="RDE19177.1"/>
    <property type="molecule type" value="Genomic_DNA"/>
</dbReference>
<reference evidence="1 2" key="1">
    <citation type="submission" date="2018-07" db="EMBL/GenBank/DDBJ databases">
        <title>Motiliproteus coralliicola sp. nov., a bacterium isolated from Coral.</title>
        <authorList>
            <person name="Wang G."/>
        </authorList>
    </citation>
    <scope>NUCLEOTIDE SEQUENCE [LARGE SCALE GENOMIC DNA]</scope>
    <source>
        <strain evidence="1 2">C34</strain>
    </source>
</reference>
<dbReference type="NCBIfam" id="TIGR01683">
    <property type="entry name" value="thiS"/>
    <property type="match status" value="1"/>
</dbReference>
<sequence>MEIELNGEAHQLSGPTTVAELLQQLGLGEKRVAVEYNLDILPKGRHTETPLSAGDRVEIVHAIGGG</sequence>
<dbReference type="Proteomes" id="UP000253769">
    <property type="component" value="Unassembled WGS sequence"/>
</dbReference>
<comment type="caution">
    <text evidence="1">The sequence shown here is derived from an EMBL/GenBank/DDBJ whole genome shotgun (WGS) entry which is preliminary data.</text>
</comment>